<dbReference type="Proteomes" id="UP001273166">
    <property type="component" value="Unassembled WGS sequence"/>
</dbReference>
<keyword evidence="4" id="KW-1185">Reference proteome</keyword>
<dbReference type="EMBL" id="JAUDZG010000005">
    <property type="protein sequence ID" value="KAK3304264.1"/>
    <property type="molecule type" value="Genomic_DNA"/>
</dbReference>
<feature type="compositionally biased region" description="Low complexity" evidence="1">
    <location>
        <begin position="816"/>
        <end position="839"/>
    </location>
</feature>
<organism evidence="3 4">
    <name type="scientific">Chaetomium strumarium</name>
    <dbReference type="NCBI Taxonomy" id="1170767"/>
    <lineage>
        <taxon>Eukaryota</taxon>
        <taxon>Fungi</taxon>
        <taxon>Dikarya</taxon>
        <taxon>Ascomycota</taxon>
        <taxon>Pezizomycotina</taxon>
        <taxon>Sordariomycetes</taxon>
        <taxon>Sordariomycetidae</taxon>
        <taxon>Sordariales</taxon>
        <taxon>Chaetomiaceae</taxon>
        <taxon>Chaetomium</taxon>
    </lineage>
</organism>
<dbReference type="PANTHER" id="PTHR28221:SF2">
    <property type="entry name" value="RNA POLYMERASE I-SPECIFIC TRANSCRIPTION INITIATION FACTOR RRN6"/>
    <property type="match status" value="1"/>
</dbReference>
<dbReference type="GO" id="GO:0001163">
    <property type="term" value="F:RNA polymerase I transcription regulatory region sequence-specific DNA binding"/>
    <property type="evidence" value="ECO:0007669"/>
    <property type="project" value="TreeGrafter"/>
</dbReference>
<feature type="compositionally biased region" description="Low complexity" evidence="1">
    <location>
        <begin position="1002"/>
        <end position="1024"/>
    </location>
</feature>
<evidence type="ECO:0000259" key="2">
    <source>
        <dbReference type="Pfam" id="PF10214"/>
    </source>
</evidence>
<dbReference type="GO" id="GO:0001179">
    <property type="term" value="F:RNA polymerase I general transcription initiation factor binding"/>
    <property type="evidence" value="ECO:0007669"/>
    <property type="project" value="TreeGrafter"/>
</dbReference>
<feature type="compositionally biased region" description="Low complexity" evidence="1">
    <location>
        <begin position="932"/>
        <end position="943"/>
    </location>
</feature>
<gene>
    <name evidence="3" type="ORF">B0T15DRAFT_436619</name>
</gene>
<name>A0AAJ0M0B1_9PEZI</name>
<feature type="domain" description="RRN6 beta-propeller" evidence="2">
    <location>
        <begin position="128"/>
        <end position="532"/>
    </location>
</feature>
<reference evidence="3" key="2">
    <citation type="submission" date="2023-06" db="EMBL/GenBank/DDBJ databases">
        <authorList>
            <consortium name="Lawrence Berkeley National Laboratory"/>
            <person name="Mondo S.J."/>
            <person name="Hensen N."/>
            <person name="Bonometti L."/>
            <person name="Westerberg I."/>
            <person name="Brannstrom I.O."/>
            <person name="Guillou S."/>
            <person name="Cros-Aarteil S."/>
            <person name="Calhoun S."/>
            <person name="Haridas S."/>
            <person name="Kuo A."/>
            <person name="Pangilinan J."/>
            <person name="Riley R."/>
            <person name="Labutti K."/>
            <person name="Andreopoulos B."/>
            <person name="Lipzen A."/>
            <person name="Chen C."/>
            <person name="Yanf M."/>
            <person name="Daum C."/>
            <person name="Ng V."/>
            <person name="Clum A."/>
            <person name="Steindorff A."/>
            <person name="Ohm R."/>
            <person name="Martin F."/>
            <person name="Silar P."/>
            <person name="Natvig D."/>
            <person name="Lalanne C."/>
            <person name="Gautier V."/>
            <person name="Ament-Velasquez S.L."/>
            <person name="Kruys A."/>
            <person name="Hutchinson M.I."/>
            <person name="Powell A.J."/>
            <person name="Barry K."/>
            <person name="Miller A.N."/>
            <person name="Grigoriev I.V."/>
            <person name="Debuchy R."/>
            <person name="Gladieux P."/>
            <person name="Thoren M.H."/>
            <person name="Johannesson H."/>
        </authorList>
    </citation>
    <scope>NUCLEOTIDE SEQUENCE</scope>
    <source>
        <strain evidence="3">CBS 333.67</strain>
    </source>
</reference>
<evidence type="ECO:0000313" key="4">
    <source>
        <dbReference type="Proteomes" id="UP001273166"/>
    </source>
</evidence>
<sequence length="1061" mass="117261">MDDNAEDGVQATGRAKAHRVPTDGFLGRLTYTPAQGNEGIGQMRRNRAKDETPGFQQITPFTQWCAATKTTAPQPSDPRPSQVVRYQKNWLSEFLPEASINDADIESLVLDEIAASQARSQHASSATAALFSVGQMADLRKSESGKGHPVLAVASGVSGNILRLISLAREEGTWTDADIRVRLHGLDSQLAGEWCQDGVPISLIRFAVDSRRDDNLRWLLVQNGVSTTIYEPELRMMPISAGGALSRHSGRAAVSQIFANPLFTIPSERTGGSLQTDICFIRPLDADRPQLAIIDQAGHWSLWEVSGRLKTRPKKLAPVMKMFGSILSGCIPELPSRSTAELQPHKVLWLFLGEKSKTSKRSHRSAELEASHPRGSLLLCNSKNLHLFDVAAQQVHSLTHLVLANDTERILGVAPSRLNPAQAFVLTSTNLLWVIAKESKSKSKSKNQSKSKSKERESKSLSLDILGSYPHQKDANDPTIRLDVSPGAYINDLMACFVCVWSARETEMTVFWFIDPGPGTPVRYHRDTISLKSPSNFVGLSILPASRLTGGEPTSAAGRAMRSAQLRFFQLLTLGQDLAVHSVLCAWSDNPSVSIRPPDVVETLGEDGSRRLKLLQRLTDAFTVPDEFDERVVFGREAHNSLALQSISGGIQRRIDFDLVAQRLSGATGQPLGDQDGRISPMADIDFTFIEQAMERGEQDEYMPRHSLLELATPHQPGVDLLRLSREWDARQEALHRHADEWLFVPEARRPLIDFGPDDLVERLRELFSEPGPTKQVAVRQRREEVLQHMAAEMFLSSIGVSAVPKSWTAAESQLSSSLPFPSSPTLTSSQPSLPSSSKGKGKLTEEEPEEEKGDAVVLRLRKYANLKTSPTIHGEPALALSRWDLGADPDDITWKPGEDLEAEDAINRRRRKIEARRRKAERLSQRIFGEDSLLMDQSSQSLGGPSTQPLPTILPTGSNQSQQHQQGPPWNFSSQQHVMGFGTPRVRQGSPLRREYRRDSGMSLAGSSQQQQSQGTPSQPMSQALPGPFGRRPSFSPFKRSQSPLKKVKRKSELRLSGFR</sequence>
<dbReference type="PANTHER" id="PTHR28221">
    <property type="entry name" value="RNA POLYMERASE I-SPECIFIC TRANSCRIPTION INITIATION FACTOR RRN6"/>
    <property type="match status" value="1"/>
</dbReference>
<protein>
    <submittedName>
        <fullName evidence="3">RNA polymerase I-specific transcription-initiation factor-domain-containing protein</fullName>
    </submittedName>
</protein>
<dbReference type="InterPro" id="IPR019350">
    <property type="entry name" value="RNA_pol_I-sp_TIF_RRN6-like"/>
</dbReference>
<dbReference type="GO" id="GO:0042790">
    <property type="term" value="P:nucleolar large rRNA transcription by RNA polymerase I"/>
    <property type="evidence" value="ECO:0007669"/>
    <property type="project" value="TreeGrafter"/>
</dbReference>
<dbReference type="GO" id="GO:0070860">
    <property type="term" value="C:RNA polymerase I core factor complex"/>
    <property type="evidence" value="ECO:0007669"/>
    <property type="project" value="TreeGrafter"/>
</dbReference>
<comment type="caution">
    <text evidence="3">The sequence shown here is derived from an EMBL/GenBank/DDBJ whole genome shotgun (WGS) entry which is preliminary data.</text>
</comment>
<dbReference type="AlphaFoldDB" id="A0AAJ0M0B1"/>
<dbReference type="Pfam" id="PF10214">
    <property type="entry name" value="Rrn6_beta-prop"/>
    <property type="match status" value="1"/>
</dbReference>
<proteinExistence type="predicted"/>
<feature type="compositionally biased region" description="Polar residues" evidence="1">
    <location>
        <begin position="944"/>
        <end position="978"/>
    </location>
</feature>
<dbReference type="GeneID" id="87884664"/>
<feature type="region of interest" description="Disordered" evidence="1">
    <location>
        <begin position="816"/>
        <end position="855"/>
    </location>
</feature>
<accession>A0AAJ0M0B1</accession>
<dbReference type="RefSeq" id="XP_062720044.1">
    <property type="nucleotide sequence ID" value="XM_062865835.1"/>
</dbReference>
<evidence type="ECO:0000313" key="3">
    <source>
        <dbReference type="EMBL" id="KAK3304264.1"/>
    </source>
</evidence>
<reference evidence="3" key="1">
    <citation type="journal article" date="2023" name="Mol. Phylogenet. Evol.">
        <title>Genome-scale phylogeny and comparative genomics of the fungal order Sordariales.</title>
        <authorList>
            <person name="Hensen N."/>
            <person name="Bonometti L."/>
            <person name="Westerberg I."/>
            <person name="Brannstrom I.O."/>
            <person name="Guillou S."/>
            <person name="Cros-Aarteil S."/>
            <person name="Calhoun S."/>
            <person name="Haridas S."/>
            <person name="Kuo A."/>
            <person name="Mondo S."/>
            <person name="Pangilinan J."/>
            <person name="Riley R."/>
            <person name="LaButti K."/>
            <person name="Andreopoulos B."/>
            <person name="Lipzen A."/>
            <person name="Chen C."/>
            <person name="Yan M."/>
            <person name="Daum C."/>
            <person name="Ng V."/>
            <person name="Clum A."/>
            <person name="Steindorff A."/>
            <person name="Ohm R.A."/>
            <person name="Martin F."/>
            <person name="Silar P."/>
            <person name="Natvig D.O."/>
            <person name="Lalanne C."/>
            <person name="Gautier V."/>
            <person name="Ament-Velasquez S.L."/>
            <person name="Kruys A."/>
            <person name="Hutchinson M.I."/>
            <person name="Powell A.J."/>
            <person name="Barry K."/>
            <person name="Miller A.N."/>
            <person name="Grigoriev I.V."/>
            <person name="Debuchy R."/>
            <person name="Gladieux P."/>
            <person name="Hiltunen Thoren M."/>
            <person name="Johannesson H."/>
        </authorList>
    </citation>
    <scope>NUCLEOTIDE SEQUENCE</scope>
    <source>
        <strain evidence="3">CBS 333.67</strain>
    </source>
</reference>
<evidence type="ECO:0000256" key="1">
    <source>
        <dbReference type="SAM" id="MobiDB-lite"/>
    </source>
</evidence>
<dbReference type="InterPro" id="IPR048535">
    <property type="entry name" value="RRN6_beta-prop"/>
</dbReference>
<feature type="region of interest" description="Disordered" evidence="1">
    <location>
        <begin position="1"/>
        <end position="42"/>
    </location>
</feature>
<feature type="region of interest" description="Disordered" evidence="1">
    <location>
        <begin position="928"/>
        <end position="1061"/>
    </location>
</feature>